<dbReference type="OrthoDB" id="1629754at2"/>
<reference evidence="1 2" key="1">
    <citation type="submission" date="2019-04" db="EMBL/GenBank/DDBJ databases">
        <title>Cohnella sp. nov. isolated from preserved vegetables.</title>
        <authorList>
            <person name="Lin S.-Y."/>
            <person name="Hung M.-H."/>
            <person name="Young C.-C."/>
        </authorList>
    </citation>
    <scope>NUCLEOTIDE SEQUENCE [LARGE SCALE GENOMIC DNA]</scope>
    <source>
        <strain evidence="1 2">CC-MHH1044</strain>
    </source>
</reference>
<dbReference type="Proteomes" id="UP000310636">
    <property type="component" value="Unassembled WGS sequence"/>
</dbReference>
<dbReference type="Pfam" id="PF10076">
    <property type="entry name" value="Phage_Mu_Gp48"/>
    <property type="match status" value="1"/>
</dbReference>
<evidence type="ECO:0000313" key="1">
    <source>
        <dbReference type="EMBL" id="THF78087.1"/>
    </source>
</evidence>
<dbReference type="EMBL" id="SSOB01000017">
    <property type="protein sequence ID" value="THF78087.1"/>
    <property type="molecule type" value="Genomic_DNA"/>
</dbReference>
<protein>
    <submittedName>
        <fullName evidence="1">DUF2313 domain-containing protein</fullName>
    </submittedName>
</protein>
<keyword evidence="2" id="KW-1185">Reference proteome</keyword>
<dbReference type="InterPro" id="IPR018755">
    <property type="entry name" value="Phage_Mu_Gp48"/>
</dbReference>
<dbReference type="AlphaFoldDB" id="A0A4S4BSU6"/>
<sequence length="162" mass="17852">MKALQATIAEEAGMQRFAADETLRQLFVSTATWGLDRWEDELGLGIDSSKTVERRREQVTAALRGVGTTTSAAIVSAAAAFSGGEVRVTEYSSEYRFEIQFIGVKGIPANMQGFLAMLEAIKPAHLVYSIKYTYTTWDQLSGLLWSDAGLKTWNELKVYEGA</sequence>
<proteinExistence type="predicted"/>
<accession>A0A4S4BSU6</accession>
<organism evidence="1 2">
    <name type="scientific">Cohnella fermenti</name>
    <dbReference type="NCBI Taxonomy" id="2565925"/>
    <lineage>
        <taxon>Bacteria</taxon>
        <taxon>Bacillati</taxon>
        <taxon>Bacillota</taxon>
        <taxon>Bacilli</taxon>
        <taxon>Bacillales</taxon>
        <taxon>Paenibacillaceae</taxon>
        <taxon>Cohnella</taxon>
    </lineage>
</organism>
<evidence type="ECO:0000313" key="2">
    <source>
        <dbReference type="Proteomes" id="UP000310636"/>
    </source>
</evidence>
<gene>
    <name evidence="1" type="ORF">E6C55_15060</name>
</gene>
<name>A0A4S4BSU6_9BACL</name>
<comment type="caution">
    <text evidence="1">The sequence shown here is derived from an EMBL/GenBank/DDBJ whole genome shotgun (WGS) entry which is preliminary data.</text>
</comment>